<dbReference type="Proteomes" id="UP000494261">
    <property type="component" value="Unassembled WGS sequence"/>
</dbReference>
<evidence type="ECO:0000256" key="1">
    <source>
        <dbReference type="SAM" id="Phobius"/>
    </source>
</evidence>
<dbReference type="SUPFAM" id="SSF54523">
    <property type="entry name" value="Pili subunits"/>
    <property type="match status" value="1"/>
</dbReference>
<dbReference type="InterPro" id="IPR007971">
    <property type="entry name" value="Bundlin"/>
</dbReference>
<dbReference type="AlphaFoldDB" id="A0A6P2NR72"/>
<feature type="transmembrane region" description="Helical" evidence="1">
    <location>
        <begin position="12"/>
        <end position="29"/>
    </location>
</feature>
<evidence type="ECO:0000313" key="2">
    <source>
        <dbReference type="EMBL" id="VWB97325.1"/>
    </source>
</evidence>
<accession>A0A6P2NR72</accession>
<dbReference type="EMBL" id="CABVQC010000033">
    <property type="protein sequence ID" value="VWB97325.1"/>
    <property type="molecule type" value="Genomic_DNA"/>
</dbReference>
<keyword evidence="1" id="KW-0472">Membrane</keyword>
<sequence length="158" mass="16306">MSEILGTLFKYLGQMIGVAAVGLVLWAVFGSSKTSNAISDLSQLQGNIQTLYNTQSTFTTVTTAVALTQAPARMINGTNLVNPWSGAVTVNVNASDALKFDVTEAGVPTDACSKMATNTPTAVGLKINGAAQTLPIDAGTAVTACNTATNTLIFTYSH</sequence>
<proteinExistence type="predicted"/>
<dbReference type="RefSeq" id="WP_175024145.1">
    <property type="nucleotide sequence ID" value="NZ_CABVQC010000033.1"/>
</dbReference>
<protein>
    <submittedName>
        <fullName evidence="2">Uncharacterized protein</fullName>
    </submittedName>
</protein>
<evidence type="ECO:0000313" key="3">
    <source>
        <dbReference type="Proteomes" id="UP000494261"/>
    </source>
</evidence>
<reference evidence="2 3" key="1">
    <citation type="submission" date="2019-09" db="EMBL/GenBank/DDBJ databases">
        <authorList>
            <person name="Depoorter E."/>
        </authorList>
    </citation>
    <scope>NUCLEOTIDE SEQUENCE [LARGE SCALE GENOMIC DNA]</scope>
    <source>
        <strain evidence="2">LMG 13014</strain>
    </source>
</reference>
<keyword evidence="1" id="KW-1133">Transmembrane helix</keyword>
<keyword evidence="1" id="KW-0812">Transmembrane</keyword>
<organism evidence="2 3">
    <name type="scientific">Burkholderia aenigmatica</name>
    <dbReference type="NCBI Taxonomy" id="2015348"/>
    <lineage>
        <taxon>Bacteria</taxon>
        <taxon>Pseudomonadati</taxon>
        <taxon>Pseudomonadota</taxon>
        <taxon>Betaproteobacteria</taxon>
        <taxon>Burkholderiales</taxon>
        <taxon>Burkholderiaceae</taxon>
        <taxon>Burkholderia</taxon>
        <taxon>Burkholderia cepacia complex</taxon>
    </lineage>
</organism>
<dbReference type="InterPro" id="IPR045584">
    <property type="entry name" value="Pilin-like"/>
</dbReference>
<name>A0A6P2NR72_9BURK</name>
<gene>
    <name evidence="2" type="ORF">BLA13014_04548</name>
</gene>
<dbReference type="Gene3D" id="3.30.1690.10">
    <property type="entry name" value="TcpA-like pilin"/>
    <property type="match status" value="1"/>
</dbReference>
<dbReference type="GO" id="GO:0009289">
    <property type="term" value="C:pilus"/>
    <property type="evidence" value="ECO:0007669"/>
    <property type="project" value="InterPro"/>
</dbReference>
<dbReference type="Pfam" id="PF05307">
    <property type="entry name" value="Bundlin"/>
    <property type="match status" value="1"/>
</dbReference>